<dbReference type="HOGENOM" id="CLU_031434_1_0_1"/>
<dbReference type="Pfam" id="PF03221">
    <property type="entry name" value="HTH_Tnp_Tc5"/>
    <property type="match status" value="1"/>
</dbReference>
<accession>F0W3T1</accession>
<dbReference type="EMBL" id="FR824059">
    <property type="protein sequence ID" value="CCA15751.1"/>
    <property type="molecule type" value="Genomic_DNA"/>
</dbReference>
<reference evidence="3" key="2">
    <citation type="submission" date="2011-02" db="EMBL/GenBank/DDBJ databases">
        <authorList>
            <person name="MacLean D."/>
        </authorList>
    </citation>
    <scope>NUCLEOTIDE SEQUENCE</scope>
</reference>
<proteinExistence type="predicted"/>
<feature type="domain" description="HTH CENPB-type" evidence="2">
    <location>
        <begin position="101"/>
        <end position="133"/>
    </location>
</feature>
<evidence type="ECO:0000259" key="2">
    <source>
        <dbReference type="Pfam" id="PF03221"/>
    </source>
</evidence>
<dbReference type="InterPro" id="IPR006600">
    <property type="entry name" value="HTH_CenpB_DNA-bd_dom"/>
</dbReference>
<sequence>MARKSLGGPGRLQNKNARTAFTARHKLAVLASFKELGDISSVIRKFYPNLACSSFDSRRKLIYQWIRDREALERVCTSPVQAKKQKARSLGVTTILSADDERVIVTWVNEMRGLGVPITTTMVQLKAREVARNRHRFSLHARKGQITPTDADQAKKIYNADQTACFFEYIPARTLTKKGEKTVWVRCGGKEKERVTVMLLTDSDGVKYPPTLVYKSVPSQIPLVAEENRVQRNGFGVRLWKRMQKIQERTKMHVYGNKTAWWNFNLQLKFLETYFSSRPDISVSVLLLLDDFSGHWT</sequence>
<gene>
    <name evidence="3" type="primary">AlNc14C14G1657</name>
    <name evidence="3" type="ORF">ALNC14_018940</name>
</gene>
<evidence type="ECO:0000313" key="3">
    <source>
        <dbReference type="EMBL" id="CCA15751.1"/>
    </source>
</evidence>
<dbReference type="PANTHER" id="PTHR19303:SF57">
    <property type="entry name" value="HTH CENPB-TYPE DOMAIN-CONTAINING PROTEIN"/>
    <property type="match status" value="1"/>
</dbReference>
<evidence type="ECO:0000256" key="1">
    <source>
        <dbReference type="ARBA" id="ARBA00023125"/>
    </source>
</evidence>
<dbReference type="GO" id="GO:0003677">
    <property type="term" value="F:DNA binding"/>
    <property type="evidence" value="ECO:0007669"/>
    <property type="project" value="UniProtKB-KW"/>
</dbReference>
<dbReference type="GO" id="GO:0005634">
    <property type="term" value="C:nucleus"/>
    <property type="evidence" value="ECO:0007669"/>
    <property type="project" value="TreeGrafter"/>
</dbReference>
<name>F0W3T1_9STRA</name>
<dbReference type="AlphaFoldDB" id="F0W3T1"/>
<protein>
    <submittedName>
        <fullName evidence="3">Uncharacterized protein AlNc14C14G1657</fullName>
    </submittedName>
</protein>
<reference evidence="3" key="1">
    <citation type="journal article" date="2011" name="PLoS Biol.">
        <title>Gene gain and loss during evolution of obligate parasitism in the white rust pathogen of Arabidopsis thaliana.</title>
        <authorList>
            <person name="Kemen E."/>
            <person name="Gardiner A."/>
            <person name="Schultz-Larsen T."/>
            <person name="Kemen A.C."/>
            <person name="Balmuth A.L."/>
            <person name="Robert-Seilaniantz A."/>
            <person name="Bailey K."/>
            <person name="Holub E."/>
            <person name="Studholme D.J."/>
            <person name="Maclean D."/>
            <person name="Jones J.D."/>
        </authorList>
    </citation>
    <scope>NUCLEOTIDE SEQUENCE</scope>
</reference>
<organism evidence="3">
    <name type="scientific">Albugo laibachii Nc14</name>
    <dbReference type="NCBI Taxonomy" id="890382"/>
    <lineage>
        <taxon>Eukaryota</taxon>
        <taxon>Sar</taxon>
        <taxon>Stramenopiles</taxon>
        <taxon>Oomycota</taxon>
        <taxon>Peronosporomycetes</taxon>
        <taxon>Albuginales</taxon>
        <taxon>Albuginaceae</taxon>
        <taxon>Albugo</taxon>
    </lineage>
</organism>
<dbReference type="PANTHER" id="PTHR19303">
    <property type="entry name" value="TRANSPOSON"/>
    <property type="match status" value="1"/>
</dbReference>
<dbReference type="InterPro" id="IPR050863">
    <property type="entry name" value="CenT-Element_Derived"/>
</dbReference>
<keyword evidence="1" id="KW-0238">DNA-binding</keyword>